<comment type="caution">
    <text evidence="2">The sequence shown here is derived from an EMBL/GenBank/DDBJ whole genome shotgun (WGS) entry which is preliminary data.</text>
</comment>
<protein>
    <submittedName>
        <fullName evidence="2">Uncharacterized protein</fullName>
    </submittedName>
</protein>
<name>A0A812X3L8_SYMPI</name>
<feature type="compositionally biased region" description="Polar residues" evidence="1">
    <location>
        <begin position="181"/>
        <end position="192"/>
    </location>
</feature>
<dbReference type="OrthoDB" id="415832at2759"/>
<accession>A0A812X3L8</accession>
<dbReference type="AlphaFoldDB" id="A0A812X3L8"/>
<evidence type="ECO:0000256" key="1">
    <source>
        <dbReference type="SAM" id="MobiDB-lite"/>
    </source>
</evidence>
<evidence type="ECO:0000313" key="3">
    <source>
        <dbReference type="Proteomes" id="UP000649617"/>
    </source>
</evidence>
<dbReference type="Proteomes" id="UP000649617">
    <property type="component" value="Unassembled WGS sequence"/>
</dbReference>
<proteinExistence type="predicted"/>
<feature type="region of interest" description="Disordered" evidence="1">
    <location>
        <begin position="235"/>
        <end position="254"/>
    </location>
</feature>
<evidence type="ECO:0000313" key="2">
    <source>
        <dbReference type="EMBL" id="CAE7702105.1"/>
    </source>
</evidence>
<organism evidence="2 3">
    <name type="scientific">Symbiodinium pilosum</name>
    <name type="common">Dinoflagellate</name>
    <dbReference type="NCBI Taxonomy" id="2952"/>
    <lineage>
        <taxon>Eukaryota</taxon>
        <taxon>Sar</taxon>
        <taxon>Alveolata</taxon>
        <taxon>Dinophyceae</taxon>
        <taxon>Suessiales</taxon>
        <taxon>Symbiodiniaceae</taxon>
        <taxon>Symbiodinium</taxon>
    </lineage>
</organism>
<keyword evidence="3" id="KW-1185">Reference proteome</keyword>
<feature type="region of interest" description="Disordered" evidence="1">
    <location>
        <begin position="151"/>
        <end position="202"/>
    </location>
</feature>
<gene>
    <name evidence="2" type="ORF">SPIL2461_LOCUS19758</name>
</gene>
<sequence length="484" mass="53162">MSFASPPIAPVTSFGTHHSVVVVVVSWCFNGCFTACALRPLGSLVAENELRHFLKLARPEWSKPRRRGRSDIVRVLAKLKAVGVNDIDTLIRKVEKNTINEELYNKGLMPLSRAALDSIRRQKTFMQALESVDVPNIRQVGVFDPVAQMLSRKPLPNATTSTRRSSPSRREEGRRSLRQSLPASTAEGTSITPFIPDLSPPGRPCLFPRLRGAASSRPGRLSPLDAHAATDGFSHLSSTEPGQIGRSKSFSTSENLVGGSAFGSSRESKVTWSATLPAGQLDVDDVEVGESLRISKRASTTPLLPDAGASARMSVLSRSTDNHHRGVQPPSMDEMLALQRAGQRILQNLEDRRGSAAKWSPKSCKTPLEQGEDMLLEQVALDERERLVRLVKSKSNPSDPFRGHIAQNIKLRLEQTANNDSTEGLAINQRCLNIRKQLAGMVNARKELASLRAKVHLLMEEPLLPKLILDSYGLFAELTEARDQ</sequence>
<reference evidence="2" key="1">
    <citation type="submission" date="2021-02" db="EMBL/GenBank/DDBJ databases">
        <authorList>
            <person name="Dougan E. K."/>
            <person name="Rhodes N."/>
            <person name="Thang M."/>
            <person name="Chan C."/>
        </authorList>
    </citation>
    <scope>NUCLEOTIDE SEQUENCE</scope>
</reference>
<dbReference type="EMBL" id="CAJNIZ010044818">
    <property type="protein sequence ID" value="CAE7702105.1"/>
    <property type="molecule type" value="Genomic_DNA"/>
</dbReference>